<feature type="transmembrane region" description="Helical" evidence="8">
    <location>
        <begin position="12"/>
        <end position="41"/>
    </location>
</feature>
<evidence type="ECO:0000256" key="3">
    <source>
        <dbReference type="ARBA" id="ARBA00010858"/>
    </source>
</evidence>
<name>M4N6X7_9VIRI</name>
<evidence type="ECO:0000256" key="8">
    <source>
        <dbReference type="SAM" id="Phobius"/>
    </source>
</evidence>
<dbReference type="PANTHER" id="PTHR33203">
    <property type="entry name" value="OLEOSIN"/>
    <property type="match status" value="1"/>
</dbReference>
<evidence type="ECO:0000256" key="7">
    <source>
        <dbReference type="ARBA" id="ARBA00023136"/>
    </source>
</evidence>
<keyword evidence="4" id="KW-0551">Lipid droplet</keyword>
<keyword evidence="6 8" id="KW-1133">Transmembrane helix</keyword>
<reference evidence="9" key="2">
    <citation type="submission" date="2013-03" db="EMBL/GenBank/DDBJ databases">
        <authorList>
            <person name="Huang N.-L."/>
            <person name="Huang M.-D."/>
            <person name="Chen T.-L.L."/>
            <person name="Huang A.H."/>
        </authorList>
    </citation>
    <scope>NUCLEOTIDE SEQUENCE</scope>
</reference>
<protein>
    <submittedName>
        <fullName evidence="9">Oleosin-1</fullName>
    </submittedName>
</protein>
<comment type="similarity">
    <text evidence="3">Belongs to the oleosin family.</text>
</comment>
<feature type="transmembrane region" description="Helical" evidence="8">
    <location>
        <begin position="53"/>
        <end position="80"/>
    </location>
</feature>
<evidence type="ECO:0000256" key="2">
    <source>
        <dbReference type="ARBA" id="ARBA00004502"/>
    </source>
</evidence>
<evidence type="ECO:0000313" key="9">
    <source>
        <dbReference type="EMBL" id="AGG78362.1"/>
    </source>
</evidence>
<evidence type="ECO:0000256" key="4">
    <source>
        <dbReference type="ARBA" id="ARBA00022677"/>
    </source>
</evidence>
<comment type="subcellular location">
    <subcellularLocation>
        <location evidence="2">Lipid droplet</location>
    </subcellularLocation>
    <subcellularLocation>
        <location evidence="1">Membrane</location>
        <topology evidence="1">Multi-pass membrane protein</topology>
    </subcellularLocation>
</comment>
<sequence>MGEVQWRLRDQLVFYPITGFIIFGTIVFLSSLAIGGFLLFLLLSPVLILFSPILVPAGVILSLLATSVAGFVLFLLLCVMSFGWFRKFRRGEHPVGSQKLESVIDHAKMTYRYVTQTTQQTIGAV</sequence>
<reference evidence="9" key="1">
    <citation type="journal article" date="2013" name="Plant Physiol.">
        <title>Oleosin of subcellular lipid droplets evolved in green algae.</title>
        <authorList>
            <person name="Huang N.L."/>
            <person name="Huang M.D."/>
            <person name="Chen T.L."/>
            <person name="Huang A.H."/>
        </authorList>
    </citation>
    <scope>NUCLEOTIDE SEQUENCE</scope>
</reference>
<dbReference type="GO" id="GO:0019915">
    <property type="term" value="P:lipid storage"/>
    <property type="evidence" value="ECO:0007669"/>
    <property type="project" value="TreeGrafter"/>
</dbReference>
<dbReference type="PANTHER" id="PTHR33203:SF24">
    <property type="entry name" value="OLEOSIN"/>
    <property type="match status" value="1"/>
</dbReference>
<evidence type="ECO:0000256" key="1">
    <source>
        <dbReference type="ARBA" id="ARBA00004141"/>
    </source>
</evidence>
<evidence type="ECO:0000256" key="5">
    <source>
        <dbReference type="ARBA" id="ARBA00022692"/>
    </source>
</evidence>
<dbReference type="Pfam" id="PF01277">
    <property type="entry name" value="Oleosin"/>
    <property type="match status" value="1"/>
</dbReference>
<keyword evidence="5 8" id="KW-0812">Transmembrane</keyword>
<dbReference type="EMBL" id="KC709661">
    <property type="protein sequence ID" value="AGG78362.1"/>
    <property type="molecule type" value="mRNA"/>
</dbReference>
<dbReference type="GO" id="GO:0012511">
    <property type="term" value="C:monolayer-surrounded lipid storage body"/>
    <property type="evidence" value="ECO:0007669"/>
    <property type="project" value="InterPro"/>
</dbReference>
<accession>M4N6X7</accession>
<dbReference type="InterPro" id="IPR000136">
    <property type="entry name" value="Oleosin"/>
</dbReference>
<dbReference type="GO" id="GO:0016020">
    <property type="term" value="C:membrane"/>
    <property type="evidence" value="ECO:0007669"/>
    <property type="project" value="UniProtKB-SubCell"/>
</dbReference>
<keyword evidence="7 8" id="KW-0472">Membrane</keyword>
<evidence type="ECO:0000256" key="6">
    <source>
        <dbReference type="ARBA" id="ARBA00022989"/>
    </source>
</evidence>
<proteinExistence type="evidence at transcript level"/>
<organism evidence="9">
    <name type="scientific">Spirogyra grevilleana</name>
    <dbReference type="NCBI Taxonomy" id="3182"/>
    <lineage>
        <taxon>Eukaryota</taxon>
        <taxon>Viridiplantae</taxon>
        <taxon>Streptophyta</taxon>
        <taxon>Zygnematophyceae</taxon>
        <taxon>Zygnematophycidae</taxon>
        <taxon>Spirogyrales</taxon>
        <taxon>Spirogyraceae</taxon>
        <taxon>Spirogyra</taxon>
    </lineage>
</organism>
<dbReference type="AlphaFoldDB" id="M4N6X7"/>